<evidence type="ECO:0000256" key="1">
    <source>
        <dbReference type="SAM" id="Phobius"/>
    </source>
</evidence>
<reference evidence="2 3" key="1">
    <citation type="submission" date="2020-10" db="EMBL/GenBank/DDBJ databases">
        <title>Ca. Dormibacterota MAGs.</title>
        <authorList>
            <person name="Montgomery K."/>
        </authorList>
    </citation>
    <scope>NUCLEOTIDE SEQUENCE [LARGE SCALE GENOMIC DNA]</scope>
    <source>
        <strain evidence="2">SC8812_S17_18</strain>
    </source>
</reference>
<keyword evidence="1" id="KW-1133">Transmembrane helix</keyword>
<dbReference type="RefSeq" id="WP_337311548.1">
    <property type="nucleotide sequence ID" value="NZ_JAEKNS010000090.1"/>
</dbReference>
<feature type="transmembrane region" description="Helical" evidence="1">
    <location>
        <begin position="7"/>
        <end position="28"/>
    </location>
</feature>
<dbReference type="AlphaFoldDB" id="A0A934MZP4"/>
<dbReference type="EMBL" id="JAEKNS010000090">
    <property type="protein sequence ID" value="MBJ7594920.1"/>
    <property type="molecule type" value="Genomic_DNA"/>
</dbReference>
<accession>A0A934MZP4</accession>
<comment type="caution">
    <text evidence="2">The sequence shown here is derived from an EMBL/GenBank/DDBJ whole genome shotgun (WGS) entry which is preliminary data.</text>
</comment>
<dbReference type="Proteomes" id="UP000606991">
    <property type="component" value="Unassembled WGS sequence"/>
</dbReference>
<gene>
    <name evidence="2" type="ORF">JF886_08680</name>
</gene>
<protein>
    <submittedName>
        <fullName evidence="2">Uncharacterized protein</fullName>
    </submittedName>
</protein>
<name>A0A934MZP4_9BACT</name>
<sequence length="60" mass="6494">MYRSRSVPLVIVVWLVVGAVVAGSHHYFDNLGSLGAIITAILVVLLWPLTLLGVKIHITT</sequence>
<keyword evidence="1" id="KW-0812">Transmembrane</keyword>
<keyword evidence="1" id="KW-0472">Membrane</keyword>
<proteinExistence type="predicted"/>
<organism evidence="2 3">
    <name type="scientific">Candidatus Aeolococcus gillhamiae</name>
    <dbReference type="NCBI Taxonomy" id="3127015"/>
    <lineage>
        <taxon>Bacteria</taxon>
        <taxon>Bacillati</taxon>
        <taxon>Candidatus Dormiibacterota</taxon>
        <taxon>Candidatus Dormibacteria</taxon>
        <taxon>Candidatus Aeolococcales</taxon>
        <taxon>Candidatus Aeolococcaceae</taxon>
        <taxon>Candidatus Aeolococcus</taxon>
    </lineage>
</organism>
<evidence type="ECO:0000313" key="3">
    <source>
        <dbReference type="Proteomes" id="UP000606991"/>
    </source>
</evidence>
<feature type="transmembrane region" description="Helical" evidence="1">
    <location>
        <begin position="34"/>
        <end position="54"/>
    </location>
</feature>
<evidence type="ECO:0000313" key="2">
    <source>
        <dbReference type="EMBL" id="MBJ7594920.1"/>
    </source>
</evidence>